<dbReference type="GO" id="GO:0016740">
    <property type="term" value="F:transferase activity"/>
    <property type="evidence" value="ECO:0007669"/>
    <property type="project" value="UniProtKB-KW"/>
</dbReference>
<comment type="caution">
    <text evidence="3">The sequence shown here is derived from an EMBL/GenBank/DDBJ whole genome shotgun (WGS) entry which is preliminary data.</text>
</comment>
<dbReference type="SUPFAM" id="SSF53335">
    <property type="entry name" value="S-adenosyl-L-methionine-dependent methyltransferases"/>
    <property type="match status" value="1"/>
</dbReference>
<gene>
    <name evidence="3" type="ORF">CARN5_2918</name>
</gene>
<name>E6Q8Y6_9ZZZZ</name>
<accession>E6Q8Y6</accession>
<evidence type="ECO:0000313" key="3">
    <source>
        <dbReference type="EMBL" id="CBI03662.1"/>
    </source>
</evidence>
<dbReference type="AlphaFoldDB" id="E6Q8Y6"/>
<reference evidence="3" key="1">
    <citation type="submission" date="2009-10" db="EMBL/GenBank/DDBJ databases">
        <title>Diversity of trophic interactions inside an arsenic-rich microbial ecosystem.</title>
        <authorList>
            <person name="Bertin P.N."/>
            <person name="Heinrich-Salmeron A."/>
            <person name="Pelletier E."/>
            <person name="Goulhen-Chollet F."/>
            <person name="Arsene-Ploetze F."/>
            <person name="Gallien S."/>
            <person name="Calteau A."/>
            <person name="Vallenet D."/>
            <person name="Casiot C."/>
            <person name="Chane-Woon-Ming B."/>
            <person name="Giloteaux L."/>
            <person name="Barakat M."/>
            <person name="Bonnefoy V."/>
            <person name="Bruneel O."/>
            <person name="Chandler M."/>
            <person name="Cleiss J."/>
            <person name="Duran R."/>
            <person name="Elbaz-Poulichet F."/>
            <person name="Fonknechten N."/>
            <person name="Lauga B."/>
            <person name="Mornico D."/>
            <person name="Ortet P."/>
            <person name="Schaeffer C."/>
            <person name="Siguier P."/>
            <person name="Alexander Thil Smith A."/>
            <person name="Van Dorsselaer A."/>
            <person name="Weissenbach J."/>
            <person name="Medigue C."/>
            <person name="Le Paslier D."/>
        </authorList>
    </citation>
    <scope>NUCLEOTIDE SEQUENCE</scope>
</reference>
<dbReference type="CDD" id="cd02440">
    <property type="entry name" value="AdoMet_MTases"/>
    <property type="match status" value="1"/>
</dbReference>
<organism evidence="3">
    <name type="scientific">mine drainage metagenome</name>
    <dbReference type="NCBI Taxonomy" id="410659"/>
    <lineage>
        <taxon>unclassified sequences</taxon>
        <taxon>metagenomes</taxon>
        <taxon>ecological metagenomes</taxon>
    </lineage>
</organism>
<proteinExistence type="predicted"/>
<keyword evidence="1" id="KW-0808">Transferase</keyword>
<dbReference type="Gene3D" id="3.40.50.150">
    <property type="entry name" value="Vaccinia Virus protein VP39"/>
    <property type="match status" value="1"/>
</dbReference>
<dbReference type="PANTHER" id="PTHR43861">
    <property type="entry name" value="TRANS-ACONITATE 2-METHYLTRANSFERASE-RELATED"/>
    <property type="match status" value="1"/>
</dbReference>
<dbReference type="PANTHER" id="PTHR43861:SF6">
    <property type="entry name" value="METHYLTRANSFERASE TYPE 11"/>
    <property type="match status" value="1"/>
</dbReference>
<evidence type="ECO:0000259" key="2">
    <source>
        <dbReference type="Pfam" id="PF13649"/>
    </source>
</evidence>
<dbReference type="InterPro" id="IPR029063">
    <property type="entry name" value="SAM-dependent_MTases_sf"/>
</dbReference>
<evidence type="ECO:0000256" key="1">
    <source>
        <dbReference type="ARBA" id="ARBA00022679"/>
    </source>
</evidence>
<dbReference type="EMBL" id="CABP01000021">
    <property type="protein sequence ID" value="CBI03662.1"/>
    <property type="molecule type" value="Genomic_DNA"/>
</dbReference>
<sequence>MEITKSNLSEFVAKSDELGGPGHPATANYWSDFHYNPTVIVDTTLPPDSAEYFQQMQNLYNEISGRKIDQKTNEFTELNVDELVDLDSPYAFQDPNNRITHYLRLAKPLYTANLARDAAVLDMGCGWGLSSEFLAQLGFDVSAIDINPLFVNLVRRRAKRLGLRIKATESSFDEYLAGPLSYDAVLFYECFHHAINPKKLLKNIYSFLKQQGKLILVGEPIQNTWWPKWGLRLDPLSVYCIHKFGWFESGWSESYLMEMLAENNFIPSFYNHPDPMIGKFVIAGKQWRLGKNELANCALQHEWWIEDEWLASNRAGNTSTLMLSKAPRHFEWVQG</sequence>
<feature type="domain" description="Methyltransferase" evidence="2">
    <location>
        <begin position="120"/>
        <end position="212"/>
    </location>
</feature>
<protein>
    <recommendedName>
        <fullName evidence="2">Methyltransferase domain-containing protein</fullName>
    </recommendedName>
</protein>
<dbReference type="InterPro" id="IPR041698">
    <property type="entry name" value="Methyltransf_25"/>
</dbReference>
<dbReference type="Pfam" id="PF13649">
    <property type="entry name" value="Methyltransf_25"/>
    <property type="match status" value="1"/>
</dbReference>